<accession>A0A5C1Q7S3</accession>
<keyword evidence="2" id="KW-1185">Reference proteome</keyword>
<name>A0A5C1Q7S3_9SPIO</name>
<evidence type="ECO:0000313" key="1">
    <source>
        <dbReference type="EMBL" id="QEN03491.1"/>
    </source>
</evidence>
<dbReference type="AlphaFoldDB" id="A0A5C1Q7S3"/>
<dbReference type="Proteomes" id="UP000323824">
    <property type="component" value="Chromosome"/>
</dbReference>
<organism evidence="1 2">
    <name type="scientific">Thiospirochaeta perfilievii</name>
    <dbReference type="NCBI Taxonomy" id="252967"/>
    <lineage>
        <taxon>Bacteria</taxon>
        <taxon>Pseudomonadati</taxon>
        <taxon>Spirochaetota</taxon>
        <taxon>Spirochaetia</taxon>
        <taxon>Spirochaetales</taxon>
        <taxon>Spirochaetaceae</taxon>
        <taxon>Thiospirochaeta</taxon>
    </lineage>
</organism>
<proteinExistence type="predicted"/>
<dbReference type="KEGG" id="sper:EW093_01815"/>
<reference evidence="1 2" key="2">
    <citation type="submission" date="2019-09" db="EMBL/GenBank/DDBJ databases">
        <title>Complete Genome Sequence and Methylome Analysis of free living Spirochaetas.</title>
        <authorList>
            <person name="Leshcheva N."/>
            <person name="Mikheeva N."/>
        </authorList>
    </citation>
    <scope>NUCLEOTIDE SEQUENCE [LARGE SCALE GENOMIC DNA]</scope>
    <source>
        <strain evidence="1 2">P</strain>
    </source>
</reference>
<dbReference type="PROSITE" id="PS51257">
    <property type="entry name" value="PROKAR_LIPOPROTEIN"/>
    <property type="match status" value="1"/>
</dbReference>
<sequence>MCKKTLILFIILLTFGCTTIKVEDDTYIVKDNLSNVEKEIIIKPEDINKLRSALSDNILANSDPYYGDFASLILDLIRKKKWEFLSELTNISKYNSYVLESNGSLIDYSMYMLHTGDEGISTNYSIDNIENAFYTNSYIDGESRVFEGIYIYPTGETEFFKIDIIDSKYGLILTRE</sequence>
<dbReference type="RefSeq" id="WP_149566749.1">
    <property type="nucleotide sequence ID" value="NZ_CP035807.1"/>
</dbReference>
<gene>
    <name evidence="1" type="ORF">EW093_01815</name>
</gene>
<evidence type="ECO:0000313" key="2">
    <source>
        <dbReference type="Proteomes" id="UP000323824"/>
    </source>
</evidence>
<reference evidence="1 2" key="1">
    <citation type="submission" date="2019-02" db="EMBL/GenBank/DDBJ databases">
        <authorList>
            <person name="Fomenkov A."/>
            <person name="Dubinina G."/>
            <person name="Grabovich M."/>
            <person name="Vincze T."/>
            <person name="Roberts R.J."/>
        </authorList>
    </citation>
    <scope>NUCLEOTIDE SEQUENCE [LARGE SCALE GENOMIC DNA]</scope>
    <source>
        <strain evidence="1 2">P</strain>
    </source>
</reference>
<dbReference type="EMBL" id="CP035807">
    <property type="protein sequence ID" value="QEN03491.1"/>
    <property type="molecule type" value="Genomic_DNA"/>
</dbReference>
<protein>
    <submittedName>
        <fullName evidence="1">Uncharacterized protein</fullName>
    </submittedName>
</protein>